<evidence type="ECO:0000313" key="9">
    <source>
        <dbReference type="EMBL" id="KAJ8660294.1"/>
    </source>
</evidence>
<dbReference type="GO" id="GO:0008270">
    <property type="term" value="F:zinc ion binding"/>
    <property type="evidence" value="ECO:0007669"/>
    <property type="project" value="UniProtKB-KW"/>
</dbReference>
<gene>
    <name evidence="9" type="ORF">O0I10_004157</name>
</gene>
<dbReference type="GO" id="GO:0044773">
    <property type="term" value="P:mitotic DNA damage checkpoint signaling"/>
    <property type="evidence" value="ECO:0007669"/>
    <property type="project" value="TreeGrafter"/>
</dbReference>
<comment type="subcellular location">
    <subcellularLocation>
        <location evidence="1">Nucleus speckle</location>
    </subcellularLocation>
</comment>
<dbReference type="GO" id="GO:0005681">
    <property type="term" value="C:spliceosomal complex"/>
    <property type="evidence" value="ECO:0007669"/>
    <property type="project" value="InterPro"/>
</dbReference>
<evidence type="ECO:0000313" key="10">
    <source>
        <dbReference type="Proteomes" id="UP001234581"/>
    </source>
</evidence>
<protein>
    <recommendedName>
        <fullName evidence="8">ZNF380 coiled-coil domain-containing protein</fullName>
    </recommendedName>
</protein>
<dbReference type="Pfam" id="PF23406">
    <property type="entry name" value="ZNF380_CC"/>
    <property type="match status" value="1"/>
</dbReference>
<feature type="region of interest" description="Disordered" evidence="7">
    <location>
        <begin position="257"/>
        <end position="280"/>
    </location>
</feature>
<keyword evidence="4" id="KW-0863">Zinc-finger</keyword>
<keyword evidence="2" id="KW-0217">Developmental protein</keyword>
<evidence type="ECO:0000256" key="6">
    <source>
        <dbReference type="ARBA" id="ARBA00023242"/>
    </source>
</evidence>
<accession>A0AAD7V6K6</accession>
<dbReference type="GO" id="GO:0033260">
    <property type="term" value="P:nuclear DNA replication"/>
    <property type="evidence" value="ECO:0007669"/>
    <property type="project" value="TreeGrafter"/>
</dbReference>
<evidence type="ECO:0000256" key="3">
    <source>
        <dbReference type="ARBA" id="ARBA00022723"/>
    </source>
</evidence>
<dbReference type="Proteomes" id="UP001234581">
    <property type="component" value="Unassembled WGS sequence"/>
</dbReference>
<evidence type="ECO:0000256" key="7">
    <source>
        <dbReference type="SAM" id="MobiDB-lite"/>
    </source>
</evidence>
<feature type="region of interest" description="Disordered" evidence="7">
    <location>
        <begin position="56"/>
        <end position="194"/>
    </location>
</feature>
<evidence type="ECO:0000256" key="2">
    <source>
        <dbReference type="ARBA" id="ARBA00022473"/>
    </source>
</evidence>
<proteinExistence type="predicted"/>
<dbReference type="GO" id="GO:0003676">
    <property type="term" value="F:nucleic acid binding"/>
    <property type="evidence" value="ECO:0007669"/>
    <property type="project" value="InterPro"/>
</dbReference>
<dbReference type="AlphaFoldDB" id="A0AAD7V6K6"/>
<feature type="compositionally biased region" description="Acidic residues" evidence="7">
    <location>
        <begin position="315"/>
        <end position="329"/>
    </location>
</feature>
<reference evidence="9 10" key="1">
    <citation type="submission" date="2023-03" db="EMBL/GenBank/DDBJ databases">
        <title>Genome sequence of Lichtheimia ornata CBS 291.66.</title>
        <authorList>
            <person name="Mohabir J.T."/>
            <person name="Shea T.P."/>
            <person name="Kurbessoian T."/>
            <person name="Berby B."/>
            <person name="Fontaine J."/>
            <person name="Livny J."/>
            <person name="Gnirke A."/>
            <person name="Stajich J.E."/>
            <person name="Cuomo C.A."/>
        </authorList>
    </citation>
    <scope>NUCLEOTIDE SEQUENCE [LARGE SCALE GENOMIC DNA]</scope>
    <source>
        <strain evidence="9">CBS 291.66</strain>
    </source>
</reference>
<dbReference type="EMBL" id="JARTCD010000014">
    <property type="protein sequence ID" value="KAJ8660294.1"/>
    <property type="molecule type" value="Genomic_DNA"/>
</dbReference>
<feature type="compositionally biased region" description="Basic and acidic residues" evidence="7">
    <location>
        <begin position="156"/>
        <end position="166"/>
    </location>
</feature>
<dbReference type="GeneID" id="83211570"/>
<feature type="compositionally biased region" description="Acidic residues" evidence="7">
    <location>
        <begin position="97"/>
        <end position="113"/>
    </location>
</feature>
<evidence type="ECO:0000256" key="5">
    <source>
        <dbReference type="ARBA" id="ARBA00022833"/>
    </source>
</evidence>
<feature type="region of interest" description="Disordered" evidence="7">
    <location>
        <begin position="301"/>
        <end position="335"/>
    </location>
</feature>
<sequence>MPPKPEIRRLLKQQRSERQKEKRVEHPFAKYNEQDQLVCVVCSQVVKSAWPVHLTSSTHKQSIARLKAVKQQQQQQSLKRSAPEEPPVSSSKRPRQEEEEDDVMAEEDEEEDTNNQLPADFFDNAPGDATVNEHEDEEQQETSVQEQQQQPTTNNDDQHEVAHQMEHNLPQGFFDNPDEEARARREAPPAEQLENRIEQDYAEFQQLMADTAIEADKAQDVEDEELWQDRDDDIFRQQAVLDERVAKLKAMRERGLRPSAAMAVDDDEENEQGTSTATETVAYDANEKAIRDQMKTGVRKLLQKSSNKAAQSIFDDMDESDEDEDEEDDWRAQQL</sequence>
<feature type="domain" description="ZNF380 coiled-coil" evidence="8">
    <location>
        <begin position="169"/>
        <end position="253"/>
    </location>
</feature>
<evidence type="ECO:0000259" key="8">
    <source>
        <dbReference type="Pfam" id="PF23406"/>
    </source>
</evidence>
<name>A0AAD7V6K6_9FUNG</name>
<feature type="compositionally biased region" description="Basic and acidic residues" evidence="7">
    <location>
        <begin position="179"/>
        <end position="194"/>
    </location>
</feature>
<dbReference type="InterPro" id="IPR059039">
    <property type="entry name" value="ZNF380_CC"/>
</dbReference>
<keyword evidence="6" id="KW-0539">Nucleus</keyword>
<feature type="compositionally biased region" description="Basic and acidic residues" evidence="7">
    <location>
        <begin position="1"/>
        <end position="28"/>
    </location>
</feature>
<evidence type="ECO:0000256" key="4">
    <source>
        <dbReference type="ARBA" id="ARBA00022771"/>
    </source>
</evidence>
<keyword evidence="10" id="KW-1185">Reference proteome</keyword>
<dbReference type="InterPro" id="IPR040050">
    <property type="entry name" value="ZNF830-like"/>
</dbReference>
<dbReference type="PANTHER" id="PTHR13278">
    <property type="entry name" value="ZINC FINGER PROTEIN 830"/>
    <property type="match status" value="1"/>
</dbReference>
<dbReference type="RefSeq" id="XP_058345207.1">
    <property type="nucleotide sequence ID" value="XM_058484219.1"/>
</dbReference>
<evidence type="ECO:0000256" key="1">
    <source>
        <dbReference type="ARBA" id="ARBA00004324"/>
    </source>
</evidence>
<feature type="compositionally biased region" description="Low complexity" evidence="7">
    <location>
        <begin position="141"/>
        <end position="155"/>
    </location>
</feature>
<feature type="region of interest" description="Disordered" evidence="7">
    <location>
        <begin position="1"/>
        <end position="29"/>
    </location>
</feature>
<keyword evidence="3" id="KW-0479">Metal-binding</keyword>
<organism evidence="9 10">
    <name type="scientific">Lichtheimia ornata</name>
    <dbReference type="NCBI Taxonomy" id="688661"/>
    <lineage>
        <taxon>Eukaryota</taxon>
        <taxon>Fungi</taxon>
        <taxon>Fungi incertae sedis</taxon>
        <taxon>Mucoromycota</taxon>
        <taxon>Mucoromycotina</taxon>
        <taxon>Mucoromycetes</taxon>
        <taxon>Mucorales</taxon>
        <taxon>Lichtheimiaceae</taxon>
        <taxon>Lichtheimia</taxon>
    </lineage>
</organism>
<comment type="caution">
    <text evidence="9">The sequence shown here is derived from an EMBL/GenBank/DDBJ whole genome shotgun (WGS) entry which is preliminary data.</text>
</comment>
<dbReference type="GO" id="GO:0033314">
    <property type="term" value="P:mitotic DNA replication checkpoint signaling"/>
    <property type="evidence" value="ECO:0007669"/>
    <property type="project" value="TreeGrafter"/>
</dbReference>
<keyword evidence="5" id="KW-0862">Zinc</keyword>
<dbReference type="PANTHER" id="PTHR13278:SF0">
    <property type="entry name" value="ZINC FINGER PROTEIN 830"/>
    <property type="match status" value="1"/>
</dbReference>